<evidence type="ECO:0000256" key="1">
    <source>
        <dbReference type="SAM" id="MobiDB-lite"/>
    </source>
</evidence>
<keyword evidence="2" id="KW-0812">Transmembrane</keyword>
<feature type="transmembrane region" description="Helical" evidence="2">
    <location>
        <begin position="60"/>
        <end position="83"/>
    </location>
</feature>
<dbReference type="Proteomes" id="UP001303046">
    <property type="component" value="Unassembled WGS sequence"/>
</dbReference>
<comment type="caution">
    <text evidence="3">The sequence shown here is derived from an EMBL/GenBank/DDBJ whole genome shotgun (WGS) entry which is preliminary data.</text>
</comment>
<protein>
    <submittedName>
        <fullName evidence="3">Uncharacterized protein</fullName>
    </submittedName>
</protein>
<dbReference type="EMBL" id="JAVFWL010000006">
    <property type="protein sequence ID" value="KAK6760092.1"/>
    <property type="molecule type" value="Genomic_DNA"/>
</dbReference>
<keyword evidence="2" id="KW-0472">Membrane</keyword>
<sequence>MSYQPGILSGRKIYWCPDGGGNLPYCPSPSDPDEYVYCCQFFTFGETFPSCCRFPIYTGVVYALTISAVLLFLLLLFLYCWCWPSSLFNTRRRSPRYRSNGSSKVNDSSL</sequence>
<feature type="compositionally biased region" description="Polar residues" evidence="1">
    <location>
        <begin position="97"/>
        <end position="110"/>
    </location>
</feature>
<evidence type="ECO:0000313" key="4">
    <source>
        <dbReference type="Proteomes" id="UP001303046"/>
    </source>
</evidence>
<name>A0ABR1EBN8_NECAM</name>
<evidence type="ECO:0000256" key="2">
    <source>
        <dbReference type="SAM" id="Phobius"/>
    </source>
</evidence>
<organism evidence="3 4">
    <name type="scientific">Necator americanus</name>
    <name type="common">Human hookworm</name>
    <dbReference type="NCBI Taxonomy" id="51031"/>
    <lineage>
        <taxon>Eukaryota</taxon>
        <taxon>Metazoa</taxon>
        <taxon>Ecdysozoa</taxon>
        <taxon>Nematoda</taxon>
        <taxon>Chromadorea</taxon>
        <taxon>Rhabditida</taxon>
        <taxon>Rhabditina</taxon>
        <taxon>Rhabditomorpha</taxon>
        <taxon>Strongyloidea</taxon>
        <taxon>Ancylostomatidae</taxon>
        <taxon>Bunostominae</taxon>
        <taxon>Necator</taxon>
    </lineage>
</organism>
<feature type="region of interest" description="Disordered" evidence="1">
    <location>
        <begin position="91"/>
        <end position="110"/>
    </location>
</feature>
<reference evidence="3 4" key="1">
    <citation type="submission" date="2023-08" db="EMBL/GenBank/DDBJ databases">
        <title>A Necator americanus chromosomal reference genome.</title>
        <authorList>
            <person name="Ilik V."/>
            <person name="Petrzelkova K.J."/>
            <person name="Pardy F."/>
            <person name="Fuh T."/>
            <person name="Niatou-Singa F.S."/>
            <person name="Gouil Q."/>
            <person name="Baker L."/>
            <person name="Ritchie M.E."/>
            <person name="Jex A.R."/>
            <person name="Gazzola D."/>
            <person name="Li H."/>
            <person name="Toshio Fujiwara R."/>
            <person name="Zhan B."/>
            <person name="Aroian R.V."/>
            <person name="Pafco B."/>
            <person name="Schwarz E.M."/>
        </authorList>
    </citation>
    <scope>NUCLEOTIDE SEQUENCE [LARGE SCALE GENOMIC DNA]</scope>
    <source>
        <strain evidence="3 4">Aroian</strain>
        <tissue evidence="3">Whole animal</tissue>
    </source>
</reference>
<proteinExistence type="predicted"/>
<keyword evidence="4" id="KW-1185">Reference proteome</keyword>
<gene>
    <name evidence="3" type="primary">Necator_chrX.g21723</name>
    <name evidence="3" type="ORF">RB195_021562</name>
</gene>
<keyword evidence="2" id="KW-1133">Transmembrane helix</keyword>
<evidence type="ECO:0000313" key="3">
    <source>
        <dbReference type="EMBL" id="KAK6760092.1"/>
    </source>
</evidence>
<accession>A0ABR1EBN8</accession>